<keyword evidence="2" id="KW-0067">ATP-binding</keyword>
<keyword evidence="2" id="KW-0547">Nucleotide-binding</keyword>
<dbReference type="InterPro" id="IPR011856">
    <property type="entry name" value="tRNA_endonuc-like_dom_sf"/>
</dbReference>
<dbReference type="CDD" id="cd22333">
    <property type="entry name" value="LlaBIII_nuclease-like"/>
    <property type="match status" value="1"/>
</dbReference>
<keyword evidence="2" id="KW-0378">Hydrolase</keyword>
<dbReference type="Pfam" id="PF13156">
    <property type="entry name" value="Mrr_cat_2"/>
    <property type="match status" value="1"/>
</dbReference>
<dbReference type="AlphaFoldDB" id="T1CQ49"/>
<dbReference type="EMBL" id="AUZY01003081">
    <property type="protein sequence ID" value="EQD70624.1"/>
    <property type="molecule type" value="Genomic_DNA"/>
</dbReference>
<protein>
    <submittedName>
        <fullName evidence="2">Helicase</fullName>
    </submittedName>
</protein>
<reference evidence="2" key="1">
    <citation type="submission" date="2013-08" db="EMBL/GenBank/DDBJ databases">
        <authorList>
            <person name="Mendez C."/>
            <person name="Richter M."/>
            <person name="Ferrer M."/>
            <person name="Sanchez J."/>
        </authorList>
    </citation>
    <scope>NUCLEOTIDE SEQUENCE</scope>
</reference>
<dbReference type="InterPro" id="IPR011335">
    <property type="entry name" value="Restrct_endonuc-II-like"/>
</dbReference>
<reference evidence="2" key="2">
    <citation type="journal article" date="2014" name="ISME J.">
        <title>Microbial stratification in low pH oxic and suboxic macroscopic growths along an acid mine drainage.</title>
        <authorList>
            <person name="Mendez-Garcia C."/>
            <person name="Mesa V."/>
            <person name="Sprenger R.R."/>
            <person name="Richter M."/>
            <person name="Diez M.S."/>
            <person name="Solano J."/>
            <person name="Bargiela R."/>
            <person name="Golyshina O.V."/>
            <person name="Manteca A."/>
            <person name="Ramos J.L."/>
            <person name="Gallego J.R."/>
            <person name="Llorente I."/>
            <person name="Martins Dos Santos V.A."/>
            <person name="Jensen O.N."/>
            <person name="Pelaez A.I."/>
            <person name="Sanchez J."/>
            <person name="Ferrer M."/>
        </authorList>
    </citation>
    <scope>NUCLEOTIDE SEQUENCE</scope>
</reference>
<gene>
    <name evidence="2" type="ORF">B1B_04893</name>
</gene>
<accession>T1CQ49</accession>
<feature type="non-terminal residue" evidence="2">
    <location>
        <position position="1"/>
    </location>
</feature>
<dbReference type="Gene3D" id="3.40.1350.10">
    <property type="match status" value="1"/>
</dbReference>
<dbReference type="SUPFAM" id="SSF52980">
    <property type="entry name" value="Restriction endonuclease-like"/>
    <property type="match status" value="1"/>
</dbReference>
<proteinExistence type="predicted"/>
<dbReference type="GO" id="GO:0004386">
    <property type="term" value="F:helicase activity"/>
    <property type="evidence" value="ECO:0007669"/>
    <property type="project" value="UniProtKB-KW"/>
</dbReference>
<organism evidence="2">
    <name type="scientific">mine drainage metagenome</name>
    <dbReference type="NCBI Taxonomy" id="410659"/>
    <lineage>
        <taxon>unclassified sequences</taxon>
        <taxon>metagenomes</taxon>
        <taxon>ecological metagenomes</taxon>
    </lineage>
</organism>
<keyword evidence="2" id="KW-0347">Helicase</keyword>
<comment type="caution">
    <text evidence="2">The sequence shown here is derived from an EMBL/GenBank/DDBJ whole genome shotgun (WGS) entry which is preliminary data.</text>
</comment>
<evidence type="ECO:0000313" key="2">
    <source>
        <dbReference type="EMBL" id="EQD70624.1"/>
    </source>
</evidence>
<dbReference type="GO" id="GO:0003676">
    <property type="term" value="F:nucleic acid binding"/>
    <property type="evidence" value="ECO:0007669"/>
    <property type="project" value="InterPro"/>
</dbReference>
<feature type="domain" description="Mrr-like" evidence="1">
    <location>
        <begin position="47"/>
        <end position="168"/>
    </location>
</feature>
<dbReference type="InterPro" id="IPR039442">
    <property type="entry name" value="Mrr-like_dom"/>
</dbReference>
<evidence type="ECO:0000259" key="1">
    <source>
        <dbReference type="Pfam" id="PF13156"/>
    </source>
</evidence>
<sequence>ETREEELTPAFSLAGPGGLFEKIRSHVSTPQGQGQVFERLIKAFLCEDPLFKERFGQVWLWSEWPGRRGEHDSGIDLVAAERDGGLCAIQCKFYGARQYLGRDEIDSFLVSSARKPFTARLFVSTTERWSTNAEKVLADQQVPVQRIGIAELAASPFDWSRFDPAHPDQLPRHE</sequence>
<feature type="non-terminal residue" evidence="2">
    <location>
        <position position="174"/>
    </location>
</feature>
<name>T1CQ49_9ZZZZ</name>